<dbReference type="eggNOG" id="COG2318">
    <property type="taxonomic scope" value="Bacteria"/>
</dbReference>
<dbReference type="OrthoDB" id="837585at2"/>
<name>A0A084TIK3_9FLAO</name>
<dbReference type="RefSeq" id="WP_036123228.1">
    <property type="nucleotide sequence ID" value="NZ_BMET01000007.1"/>
</dbReference>
<dbReference type="Proteomes" id="UP000028521">
    <property type="component" value="Unassembled WGS sequence"/>
</dbReference>
<reference evidence="2 3" key="1">
    <citation type="journal article" date="2014" name="Genome Announc.">
        <title>Draft Genome Sequence of the Algicidal Bacterium Mangrovimonas yunxiaonensis Strain LY01.</title>
        <authorList>
            <person name="Li Y."/>
            <person name="Zhu H."/>
            <person name="Li C."/>
            <person name="Zhang H."/>
            <person name="Chen Z."/>
            <person name="Zheng W."/>
            <person name="Xu H."/>
            <person name="Zheng T."/>
        </authorList>
    </citation>
    <scope>NUCLEOTIDE SEQUENCE [LARGE SCALE GENOMIC DNA]</scope>
    <source>
        <strain evidence="2 3">LY01</strain>
    </source>
</reference>
<accession>A0A084TIK3</accession>
<feature type="domain" description="DinB-like" evidence="1">
    <location>
        <begin position="52"/>
        <end position="163"/>
    </location>
</feature>
<evidence type="ECO:0000313" key="3">
    <source>
        <dbReference type="Proteomes" id="UP000028521"/>
    </source>
</evidence>
<sequence length="188" mass="21015">MRLFFILTLLIASHQMKGQSTELPYYELPETSAAFTAGTVAARQIDGLGFRFYWATANLTQADLNYKPNNDARTTAETILHIYDLSNVVLSAALKQPYHKDHVSQLSIEEVRAKALRNLKQAADILREAADLKVFKIDFGQGEFPFWNAINGPIADAIWHCGQIASYRRTSGNPISAKINHFTGTVTR</sequence>
<dbReference type="Pfam" id="PF12867">
    <property type="entry name" value="DinB_2"/>
    <property type="match status" value="1"/>
</dbReference>
<organism evidence="2 3">
    <name type="scientific">Mangrovimonas yunxiaonensis</name>
    <dbReference type="NCBI Taxonomy" id="1197477"/>
    <lineage>
        <taxon>Bacteria</taxon>
        <taxon>Pseudomonadati</taxon>
        <taxon>Bacteroidota</taxon>
        <taxon>Flavobacteriia</taxon>
        <taxon>Flavobacteriales</taxon>
        <taxon>Flavobacteriaceae</taxon>
        <taxon>Mangrovimonas</taxon>
    </lineage>
</organism>
<evidence type="ECO:0000313" key="2">
    <source>
        <dbReference type="EMBL" id="KFB00539.1"/>
    </source>
</evidence>
<dbReference type="Gene3D" id="1.20.120.450">
    <property type="entry name" value="dinb family like domain"/>
    <property type="match status" value="1"/>
</dbReference>
<dbReference type="EMBL" id="JPFK01000007">
    <property type="protein sequence ID" value="KFB00539.1"/>
    <property type="molecule type" value="Genomic_DNA"/>
</dbReference>
<dbReference type="SUPFAM" id="SSF109854">
    <property type="entry name" value="DinB/YfiT-like putative metalloenzymes"/>
    <property type="match status" value="1"/>
</dbReference>
<protein>
    <recommendedName>
        <fullName evidence="1">DinB-like domain-containing protein</fullName>
    </recommendedName>
</protein>
<dbReference type="InterPro" id="IPR024775">
    <property type="entry name" value="DinB-like"/>
</dbReference>
<proteinExistence type="predicted"/>
<dbReference type="STRING" id="1197477.IA57_08670"/>
<dbReference type="AlphaFoldDB" id="A0A084TIK3"/>
<evidence type="ECO:0000259" key="1">
    <source>
        <dbReference type="Pfam" id="PF12867"/>
    </source>
</evidence>
<gene>
    <name evidence="2" type="ORF">IA57_08670</name>
</gene>
<keyword evidence="3" id="KW-1185">Reference proteome</keyword>
<reference evidence="3" key="2">
    <citation type="submission" date="2014-07" db="EMBL/GenBank/DDBJ databases">
        <title>Genome sequence of Mangrovimonas yunxiaonensis.</title>
        <authorList>
            <person name="Li Y."/>
            <person name="Zheng T."/>
        </authorList>
    </citation>
    <scope>NUCLEOTIDE SEQUENCE [LARGE SCALE GENOMIC DNA]</scope>
    <source>
        <strain evidence="3">LY01</strain>
    </source>
</reference>
<comment type="caution">
    <text evidence="2">The sequence shown here is derived from an EMBL/GenBank/DDBJ whole genome shotgun (WGS) entry which is preliminary data.</text>
</comment>
<dbReference type="InterPro" id="IPR034660">
    <property type="entry name" value="DinB/YfiT-like"/>
</dbReference>